<organism evidence="2 3">
    <name type="scientific">Hathewaya proteolytica DSM 3090</name>
    <dbReference type="NCBI Taxonomy" id="1121331"/>
    <lineage>
        <taxon>Bacteria</taxon>
        <taxon>Bacillati</taxon>
        <taxon>Bacillota</taxon>
        <taxon>Clostridia</taxon>
        <taxon>Eubacteriales</taxon>
        <taxon>Clostridiaceae</taxon>
        <taxon>Hathewaya</taxon>
    </lineage>
</organism>
<evidence type="ECO:0000256" key="1">
    <source>
        <dbReference type="SAM" id="Phobius"/>
    </source>
</evidence>
<proteinExistence type="predicted"/>
<reference evidence="2 3" key="1">
    <citation type="submission" date="2016-11" db="EMBL/GenBank/DDBJ databases">
        <authorList>
            <person name="Jaros S."/>
            <person name="Januszkiewicz K."/>
            <person name="Wedrychowicz H."/>
        </authorList>
    </citation>
    <scope>NUCLEOTIDE SEQUENCE [LARGE SCALE GENOMIC DNA]</scope>
    <source>
        <strain evidence="2 3">DSM 3090</strain>
    </source>
</reference>
<evidence type="ECO:0000313" key="3">
    <source>
        <dbReference type="Proteomes" id="UP000183952"/>
    </source>
</evidence>
<name>A0A1M6JL60_9CLOT</name>
<evidence type="ECO:0000313" key="2">
    <source>
        <dbReference type="EMBL" id="SHJ47354.1"/>
    </source>
</evidence>
<protein>
    <submittedName>
        <fullName evidence="2">Uncharacterized protein</fullName>
    </submittedName>
</protein>
<dbReference type="RefSeq" id="WP_072901375.1">
    <property type="nucleotide sequence ID" value="NZ_FRAD01000003.1"/>
</dbReference>
<dbReference type="EMBL" id="FRAD01000003">
    <property type="protein sequence ID" value="SHJ47354.1"/>
    <property type="molecule type" value="Genomic_DNA"/>
</dbReference>
<sequence length="242" mass="28038">MENEKYKIVETNNKYNSAIRKKKKDGGKSGLFYFVVVILLVSIGYNIFRSLKVKNFGGLAVEDVYKGVETKVVDKKAIHGNNAELIVKQYGVFTKEENAVEFLNNNRELCGYMVKDKDSVKILGEIYSKDKIDDSMLQNKNFNYVKLDLRYSIEDKNNKYTWLMIDALLQIANEFSKSKIESINTWKIKAWVDSIDYKPYDKGVSSKNFERTKNYIKALPEDVTSNNLSDIYKFVYELVISN</sequence>
<gene>
    <name evidence="2" type="ORF">SAMN02745248_00230</name>
</gene>
<dbReference type="Proteomes" id="UP000183952">
    <property type="component" value="Unassembled WGS sequence"/>
</dbReference>
<keyword evidence="3" id="KW-1185">Reference proteome</keyword>
<keyword evidence="1" id="KW-0472">Membrane</keyword>
<feature type="transmembrane region" description="Helical" evidence="1">
    <location>
        <begin position="30"/>
        <end position="48"/>
    </location>
</feature>
<keyword evidence="1" id="KW-1133">Transmembrane helix</keyword>
<keyword evidence="1" id="KW-0812">Transmembrane</keyword>
<dbReference type="STRING" id="1121331.SAMN02745248_00230"/>
<accession>A0A1M6JL60</accession>
<dbReference type="AlphaFoldDB" id="A0A1M6JL60"/>